<protein>
    <recommendedName>
        <fullName evidence="3">PDZ domain-containing protein</fullName>
    </recommendedName>
</protein>
<keyword evidence="2" id="KW-1185">Reference proteome</keyword>
<evidence type="ECO:0008006" key="3">
    <source>
        <dbReference type="Google" id="ProtNLM"/>
    </source>
</evidence>
<proteinExistence type="predicted"/>
<comment type="caution">
    <text evidence="1">The sequence shown here is derived from an EMBL/GenBank/DDBJ whole genome shotgun (WGS) entry which is preliminary data.</text>
</comment>
<evidence type="ECO:0000313" key="2">
    <source>
        <dbReference type="Proteomes" id="UP001189429"/>
    </source>
</evidence>
<organism evidence="1 2">
    <name type="scientific">Prorocentrum cordatum</name>
    <dbReference type="NCBI Taxonomy" id="2364126"/>
    <lineage>
        <taxon>Eukaryota</taxon>
        <taxon>Sar</taxon>
        <taxon>Alveolata</taxon>
        <taxon>Dinophyceae</taxon>
        <taxon>Prorocentrales</taxon>
        <taxon>Prorocentraceae</taxon>
        <taxon>Prorocentrum</taxon>
    </lineage>
</organism>
<dbReference type="EMBL" id="CAUYUJ010000447">
    <property type="protein sequence ID" value="CAK0790547.1"/>
    <property type="molecule type" value="Genomic_DNA"/>
</dbReference>
<accession>A0ABN9PCW0</accession>
<reference evidence="1" key="1">
    <citation type="submission" date="2023-10" db="EMBL/GenBank/DDBJ databases">
        <authorList>
            <person name="Chen Y."/>
            <person name="Shah S."/>
            <person name="Dougan E. K."/>
            <person name="Thang M."/>
            <person name="Chan C."/>
        </authorList>
    </citation>
    <scope>NUCLEOTIDE SEQUENCE [LARGE SCALE GENOMIC DNA]</scope>
</reference>
<sequence>MTSAANEGKSVGVTFDMDTDFQPVSILKVKKNGILEDWNRAHPDKAVMVGDEVVQVNDIKWHANSQTFAERIKGQFLAAKNNKPGAKNRLALYIQRPRKERVVRYQAQREDLHRKLYSAEFDAEISMKGVLPREPIHQAMGWRLNSSVDWQPVSVEKLRATGLIAKYNKEHPDAKIRAGDEIIKVNHIQWHHSSTAFAERLGSQFVAAQKREHSGSSEENVLKLRIRRPRSAHNEAPEEQVYTKYYTVHLDLKDSHKLGWHLNASNDTSLVTVDKIMSKKGHPIAMYNAANPTNAVQVGDNVVRVNNVTWHGNAKKFVERIDKEFARARPRKGGTPHSTSLELLMMRRLVQPIAKESGLSRSRQRREGFWAGS</sequence>
<evidence type="ECO:0000313" key="1">
    <source>
        <dbReference type="EMBL" id="CAK0790547.1"/>
    </source>
</evidence>
<name>A0ABN9PCW0_9DINO</name>
<dbReference type="Proteomes" id="UP001189429">
    <property type="component" value="Unassembled WGS sequence"/>
</dbReference>
<gene>
    <name evidence="1" type="ORF">PCOR1329_LOCUS1805</name>
</gene>